<reference evidence="2 3" key="1">
    <citation type="submission" date="2017-04" db="EMBL/GenBank/DDBJ databases">
        <title>Complete Genome Sequence of Streptomyces gilvosporeus F607, a Capable Producer of Natamycin.</title>
        <authorList>
            <person name="Zong G."/>
            <person name="Zhong C."/>
            <person name="Fu J."/>
            <person name="Qin R."/>
            <person name="Cao G."/>
        </authorList>
    </citation>
    <scope>NUCLEOTIDE SEQUENCE [LARGE SCALE GENOMIC DNA]</scope>
    <source>
        <strain evidence="2 3">F607</strain>
    </source>
</reference>
<dbReference type="AlphaFoldDB" id="A0A1V0U231"/>
<organism evidence="2 3">
    <name type="scientific">Streptomyces gilvosporeus</name>
    <dbReference type="NCBI Taxonomy" id="553510"/>
    <lineage>
        <taxon>Bacteria</taxon>
        <taxon>Bacillati</taxon>
        <taxon>Actinomycetota</taxon>
        <taxon>Actinomycetes</taxon>
        <taxon>Kitasatosporales</taxon>
        <taxon>Streptomycetaceae</taxon>
        <taxon>Streptomyces</taxon>
    </lineage>
</organism>
<sequence>MPFAPAPARVPPPAFEAFRTLHRAPYLAYARAHLPAALAAAVVTETFATLARHWQTLVSSVNPTADAWDHLSHEVRRHATPLPLTTPLTTDCVLRYDALVLAALGYGPTATAAVTGRDPDKIRCLTRTTATPAPRTAVTGGAQGREEPQGGPHSSRC</sequence>
<gene>
    <name evidence="2" type="ORF">B1H19_37300</name>
</gene>
<name>A0A1V0U231_9ACTN</name>
<dbReference type="KEGG" id="sgv:B1H19_37300"/>
<evidence type="ECO:0000256" key="1">
    <source>
        <dbReference type="SAM" id="MobiDB-lite"/>
    </source>
</evidence>
<dbReference type="OrthoDB" id="4218114at2"/>
<dbReference type="EMBL" id="CP020569">
    <property type="protein sequence ID" value="ARF59090.1"/>
    <property type="molecule type" value="Genomic_DNA"/>
</dbReference>
<keyword evidence="3" id="KW-1185">Reference proteome</keyword>
<feature type="region of interest" description="Disordered" evidence="1">
    <location>
        <begin position="127"/>
        <end position="157"/>
    </location>
</feature>
<dbReference type="Proteomes" id="UP000192726">
    <property type="component" value="Chromosome"/>
</dbReference>
<proteinExistence type="predicted"/>
<evidence type="ECO:0000313" key="2">
    <source>
        <dbReference type="EMBL" id="ARF59090.1"/>
    </source>
</evidence>
<protein>
    <submittedName>
        <fullName evidence="2">Uncharacterized protein</fullName>
    </submittedName>
</protein>
<feature type="compositionally biased region" description="Low complexity" evidence="1">
    <location>
        <begin position="127"/>
        <end position="140"/>
    </location>
</feature>
<dbReference type="RefSeq" id="WP_083109282.1">
    <property type="nucleotide sequence ID" value="NZ_CP020569.1"/>
</dbReference>
<evidence type="ECO:0000313" key="3">
    <source>
        <dbReference type="Proteomes" id="UP000192726"/>
    </source>
</evidence>
<accession>A0A1V0U231</accession>